<name>A0ABQ2NBJ6_9ACTN</name>
<protein>
    <submittedName>
        <fullName evidence="2">Membrane protein</fullName>
    </submittedName>
</protein>
<evidence type="ECO:0000256" key="1">
    <source>
        <dbReference type="SAM" id="Phobius"/>
    </source>
</evidence>
<evidence type="ECO:0000313" key="2">
    <source>
        <dbReference type="EMBL" id="GGO91101.1"/>
    </source>
</evidence>
<dbReference type="Pfam" id="PF11292">
    <property type="entry name" value="DUF3093"/>
    <property type="match status" value="1"/>
</dbReference>
<dbReference type="EMBL" id="BMNI01000006">
    <property type="protein sequence ID" value="GGO91101.1"/>
    <property type="molecule type" value="Genomic_DNA"/>
</dbReference>
<comment type="caution">
    <text evidence="2">The sequence shown here is derived from an EMBL/GenBank/DDBJ whole genome shotgun (WGS) entry which is preliminary data.</text>
</comment>
<reference evidence="3" key="1">
    <citation type="journal article" date="2019" name="Int. J. Syst. Evol. Microbiol.">
        <title>The Global Catalogue of Microorganisms (GCM) 10K type strain sequencing project: providing services to taxonomists for standard genome sequencing and annotation.</title>
        <authorList>
            <consortium name="The Broad Institute Genomics Platform"/>
            <consortium name="The Broad Institute Genome Sequencing Center for Infectious Disease"/>
            <person name="Wu L."/>
            <person name="Ma J."/>
        </authorList>
    </citation>
    <scope>NUCLEOTIDE SEQUENCE [LARGE SCALE GENOMIC DNA]</scope>
    <source>
        <strain evidence="3">CGMCC 4.7371</strain>
    </source>
</reference>
<keyword evidence="1" id="KW-0472">Membrane</keyword>
<dbReference type="RefSeq" id="WP_229662837.1">
    <property type="nucleotide sequence ID" value="NZ_BMNI01000006.1"/>
</dbReference>
<dbReference type="Proteomes" id="UP000655410">
    <property type="component" value="Unassembled WGS sequence"/>
</dbReference>
<keyword evidence="1" id="KW-0812">Transmembrane</keyword>
<organism evidence="2 3">
    <name type="scientific">Nocardioides phosphati</name>
    <dbReference type="NCBI Taxonomy" id="1867775"/>
    <lineage>
        <taxon>Bacteria</taxon>
        <taxon>Bacillati</taxon>
        <taxon>Actinomycetota</taxon>
        <taxon>Actinomycetes</taxon>
        <taxon>Propionibacteriales</taxon>
        <taxon>Nocardioidaceae</taxon>
        <taxon>Nocardioides</taxon>
    </lineage>
</organism>
<accession>A0ABQ2NBJ6</accession>
<sequence>MEYTERLFVPLRWWVQATMLVATFWLALVVAVPLLAANLIVGTIAALVAAAFVRFGAFRIDVSGGELRAGRAHVPLSYVGDVMPLDKEQTRLLAGRDANARAHLAMRPYVKRSVRVAITDPADPTPYWLVSTRRPKQLAAALNGHLTR</sequence>
<dbReference type="InterPro" id="IPR021443">
    <property type="entry name" value="DUF3093"/>
</dbReference>
<keyword evidence="3" id="KW-1185">Reference proteome</keyword>
<gene>
    <name evidence="2" type="ORF">GCM10011584_24400</name>
</gene>
<keyword evidence="1" id="KW-1133">Transmembrane helix</keyword>
<feature type="transmembrane region" description="Helical" evidence="1">
    <location>
        <begin position="20"/>
        <end position="53"/>
    </location>
</feature>
<evidence type="ECO:0000313" key="3">
    <source>
        <dbReference type="Proteomes" id="UP000655410"/>
    </source>
</evidence>
<proteinExistence type="predicted"/>